<organism evidence="4 5">
    <name type="scientific">Desulfarculus baarsii (strain ATCC 33931 / DSM 2075 / LMG 7858 / VKM B-1802 / 2st14)</name>
    <dbReference type="NCBI Taxonomy" id="644282"/>
    <lineage>
        <taxon>Bacteria</taxon>
        <taxon>Pseudomonadati</taxon>
        <taxon>Thermodesulfobacteriota</taxon>
        <taxon>Desulfarculia</taxon>
        <taxon>Desulfarculales</taxon>
        <taxon>Desulfarculaceae</taxon>
        <taxon>Desulfarculus</taxon>
    </lineage>
</organism>
<feature type="coiled-coil region" evidence="2">
    <location>
        <begin position="165"/>
        <end position="192"/>
    </location>
</feature>
<evidence type="ECO:0000256" key="1">
    <source>
        <dbReference type="ARBA" id="ARBA00009477"/>
    </source>
</evidence>
<dbReference type="InterPro" id="IPR006143">
    <property type="entry name" value="RND_pump_MFP"/>
</dbReference>
<dbReference type="SUPFAM" id="SSF111369">
    <property type="entry name" value="HlyD-like secretion proteins"/>
    <property type="match status" value="1"/>
</dbReference>
<protein>
    <submittedName>
        <fullName evidence="4">Efflux transporter, RND family, MFP subunit</fullName>
    </submittedName>
</protein>
<dbReference type="Gene3D" id="2.40.50.100">
    <property type="match status" value="1"/>
</dbReference>
<dbReference type="OrthoDB" id="9806939at2"/>
<evidence type="ECO:0000256" key="2">
    <source>
        <dbReference type="SAM" id="Coils"/>
    </source>
</evidence>
<keyword evidence="2" id="KW-0175">Coiled coil</keyword>
<sequence length="404" mass="43294">MKIKSKRGLHVTIAAGCLILGVLGMIGLIAAQKPLAEKPPEVVAPLVLVQKANTGPHRAVVEGQGTVAALRKSTLAAEIIGTVERVSPNLLPGGMFKRGEVLAAIEPEDYRLDVILRQNEVEQAQKNLQLAHEEASVAREEWKRLGLAKGDQQEPPPLVAKTPHLEAAQAALDAAQANLRKARLNLERTAIRAPFDGRVVTKNVDVGQYLAKGNPVATIFSTEAAEITVNLDDAELAWIDVPGLTTKGGQGSPARITTDFGGRRMEWQGRVVRAEGELDPRTRMVPVVVRVEKPYAHTPPLAVGMFVNVEILGRMMENVTVTPRGAVREGGVLWLVDDQGRLRFHKARVARYFADKAVLSPGLPQGAAMVTSKLGVVSDGMIVRVAAQGPKAAPTAPAAEKAHE</sequence>
<dbReference type="EMBL" id="CP002085">
    <property type="protein sequence ID" value="ADK85546.1"/>
    <property type="molecule type" value="Genomic_DNA"/>
</dbReference>
<evidence type="ECO:0000313" key="5">
    <source>
        <dbReference type="Proteomes" id="UP000009047"/>
    </source>
</evidence>
<feature type="domain" description="CzcB-like barrel-sandwich hybrid" evidence="3">
    <location>
        <begin position="75"/>
        <end position="219"/>
    </location>
</feature>
<dbReference type="GO" id="GO:1990281">
    <property type="term" value="C:efflux pump complex"/>
    <property type="evidence" value="ECO:0007669"/>
    <property type="project" value="TreeGrafter"/>
</dbReference>
<accession>E1QJ03</accession>
<evidence type="ECO:0000313" key="4">
    <source>
        <dbReference type="EMBL" id="ADK85546.1"/>
    </source>
</evidence>
<proteinExistence type="inferred from homology"/>
<dbReference type="PANTHER" id="PTHR30469:SF12">
    <property type="entry name" value="MULTIDRUG RESISTANCE PROTEIN MDTA"/>
    <property type="match status" value="1"/>
</dbReference>
<dbReference type="eggNOG" id="COG0845">
    <property type="taxonomic scope" value="Bacteria"/>
</dbReference>
<dbReference type="Pfam" id="PF25973">
    <property type="entry name" value="BSH_CzcB"/>
    <property type="match status" value="1"/>
</dbReference>
<dbReference type="STRING" id="644282.Deba_2182"/>
<dbReference type="InterPro" id="IPR058647">
    <property type="entry name" value="BSH_CzcB-like"/>
</dbReference>
<dbReference type="NCBIfam" id="TIGR01730">
    <property type="entry name" value="RND_mfp"/>
    <property type="match status" value="1"/>
</dbReference>
<comment type="similarity">
    <text evidence="1">Belongs to the membrane fusion protein (MFP) (TC 8.A.1) family.</text>
</comment>
<name>E1QJ03_DESB2</name>
<dbReference type="PANTHER" id="PTHR30469">
    <property type="entry name" value="MULTIDRUG RESISTANCE PROTEIN MDTA"/>
    <property type="match status" value="1"/>
</dbReference>
<dbReference type="Gene3D" id="1.10.287.470">
    <property type="entry name" value="Helix hairpin bin"/>
    <property type="match status" value="1"/>
</dbReference>
<keyword evidence="5" id="KW-1185">Reference proteome</keyword>
<dbReference type="Proteomes" id="UP000009047">
    <property type="component" value="Chromosome"/>
</dbReference>
<dbReference type="KEGG" id="dbr:Deba_2182"/>
<dbReference type="Gene3D" id="2.40.30.170">
    <property type="match status" value="1"/>
</dbReference>
<dbReference type="AlphaFoldDB" id="E1QJ03"/>
<dbReference type="RefSeq" id="WP_013258987.1">
    <property type="nucleotide sequence ID" value="NC_014365.1"/>
</dbReference>
<gene>
    <name evidence="4" type="ordered locus">Deba_2182</name>
</gene>
<reference evidence="4 5" key="1">
    <citation type="journal article" date="2010" name="Stand. Genomic Sci.">
        <title>Complete genome sequence of Desulfarculus baarsii type strain (2st14).</title>
        <authorList>
            <person name="Sun H."/>
            <person name="Spring S."/>
            <person name="Lapidus A."/>
            <person name="Davenport K."/>
            <person name="Del Rio T.G."/>
            <person name="Tice H."/>
            <person name="Nolan M."/>
            <person name="Copeland A."/>
            <person name="Cheng J.F."/>
            <person name="Lucas S."/>
            <person name="Tapia R."/>
            <person name="Goodwin L."/>
            <person name="Pitluck S."/>
            <person name="Ivanova N."/>
            <person name="Pagani I."/>
            <person name="Mavromatis K."/>
            <person name="Ovchinnikova G."/>
            <person name="Pati A."/>
            <person name="Chen A."/>
            <person name="Palaniappan K."/>
            <person name="Hauser L."/>
            <person name="Chang Y.J."/>
            <person name="Jeffries C.D."/>
            <person name="Detter J.C."/>
            <person name="Han C."/>
            <person name="Rohde M."/>
            <person name="Brambilla E."/>
            <person name="Goker M."/>
            <person name="Woyke T."/>
            <person name="Bristow J."/>
            <person name="Eisen J.A."/>
            <person name="Markowitz V."/>
            <person name="Hugenholtz P."/>
            <person name="Kyrpides N.C."/>
            <person name="Klenk H.P."/>
            <person name="Land M."/>
        </authorList>
    </citation>
    <scope>NUCLEOTIDE SEQUENCE [LARGE SCALE GENOMIC DNA]</scope>
    <source>
        <strain evidence="5">ATCC 33931 / DSM 2075 / LMG 7858 / VKM B-1802 / 2st14</strain>
    </source>
</reference>
<dbReference type="HOGENOM" id="CLU_018816_18_2_7"/>
<dbReference type="GO" id="GO:0015562">
    <property type="term" value="F:efflux transmembrane transporter activity"/>
    <property type="evidence" value="ECO:0007669"/>
    <property type="project" value="TreeGrafter"/>
</dbReference>
<evidence type="ECO:0000259" key="3">
    <source>
        <dbReference type="Pfam" id="PF25973"/>
    </source>
</evidence>
<dbReference type="Gene3D" id="2.40.420.20">
    <property type="match status" value="1"/>
</dbReference>